<dbReference type="Pfam" id="PF10982">
    <property type="entry name" value="DUF2789"/>
    <property type="match status" value="1"/>
</dbReference>
<dbReference type="InterPro" id="IPR038086">
    <property type="entry name" value="DUF2789_sf"/>
</dbReference>
<organism evidence="1 2">
    <name type="scientific">Pseudoalteromonas xiamenensis</name>
    <dbReference type="NCBI Taxonomy" id="882626"/>
    <lineage>
        <taxon>Bacteria</taxon>
        <taxon>Pseudomonadati</taxon>
        <taxon>Pseudomonadota</taxon>
        <taxon>Gammaproteobacteria</taxon>
        <taxon>Alteromonadales</taxon>
        <taxon>Pseudoalteromonadaceae</taxon>
        <taxon>Pseudoalteromonas</taxon>
    </lineage>
</organism>
<dbReference type="InterPro" id="IPR021250">
    <property type="entry name" value="DUF2789"/>
</dbReference>
<evidence type="ECO:0000313" key="2">
    <source>
        <dbReference type="Proteomes" id="UP000664904"/>
    </source>
</evidence>
<reference evidence="1" key="1">
    <citation type="submission" date="2021-03" db="EMBL/GenBank/DDBJ databases">
        <title>Complete Genome of Pseudoalteromonas xiamenensis STKMTI.2, a new potential marine bacterium producing anti-Vibrio compounds.</title>
        <authorList>
            <person name="Handayani D.P."/>
            <person name="Isnansetyo A."/>
            <person name="Istiqomah I."/>
            <person name="Jumina J."/>
        </authorList>
    </citation>
    <scope>NUCLEOTIDE SEQUENCE</scope>
    <source>
        <strain evidence="1">STKMTI.2</strain>
    </source>
</reference>
<keyword evidence="2" id="KW-1185">Reference proteome</keyword>
<evidence type="ECO:0000313" key="1">
    <source>
        <dbReference type="EMBL" id="QTH71376.1"/>
    </source>
</evidence>
<dbReference type="RefSeq" id="WP_208843017.1">
    <property type="nucleotide sequence ID" value="NZ_CP072133.1"/>
</dbReference>
<protein>
    <submittedName>
        <fullName evidence="1">DUF2789 domain-containing protein</fullName>
    </submittedName>
</protein>
<dbReference type="KEGG" id="pxi:J5O05_16605"/>
<dbReference type="Gene3D" id="1.10.10.1130">
    <property type="entry name" value="Uncharacterised protein PF10982, DUF2789"/>
    <property type="match status" value="1"/>
</dbReference>
<dbReference type="EMBL" id="CP072133">
    <property type="protein sequence ID" value="QTH71376.1"/>
    <property type="molecule type" value="Genomic_DNA"/>
</dbReference>
<sequence>MDTTTPSIESLFAQLGLPNGQQHIDKFVEQHWLEASISLSDAPFWTDSQKHFIEESLREDGAWSEVIDELDSMLR</sequence>
<gene>
    <name evidence="1" type="ORF">J5O05_16605</name>
</gene>
<proteinExistence type="predicted"/>
<dbReference type="Proteomes" id="UP000664904">
    <property type="component" value="Chromosome"/>
</dbReference>
<name>A0A975DJD4_9GAMM</name>
<dbReference type="AlphaFoldDB" id="A0A975DJD4"/>
<accession>A0A975DJD4</accession>